<dbReference type="Pfam" id="PF19726">
    <property type="entry name" value="DUF6218"/>
    <property type="match status" value="1"/>
</dbReference>
<accession>A0A841CE77</accession>
<gene>
    <name evidence="1" type="ORF">FHS29_001027</name>
</gene>
<dbReference type="Proteomes" id="UP000547510">
    <property type="component" value="Unassembled WGS sequence"/>
</dbReference>
<organism evidence="1 2">
    <name type="scientific">Saccharothrix tamanrassetensis</name>
    <dbReference type="NCBI Taxonomy" id="1051531"/>
    <lineage>
        <taxon>Bacteria</taxon>
        <taxon>Bacillati</taxon>
        <taxon>Actinomycetota</taxon>
        <taxon>Actinomycetes</taxon>
        <taxon>Pseudonocardiales</taxon>
        <taxon>Pseudonocardiaceae</taxon>
        <taxon>Saccharothrix</taxon>
    </lineage>
</organism>
<dbReference type="AlphaFoldDB" id="A0A841CE77"/>
<protein>
    <submittedName>
        <fullName evidence="1">Uncharacterized protein</fullName>
    </submittedName>
</protein>
<proteinExistence type="predicted"/>
<reference evidence="1 2" key="1">
    <citation type="submission" date="2020-08" db="EMBL/GenBank/DDBJ databases">
        <title>Genomic Encyclopedia of Type Strains, Phase III (KMG-III): the genomes of soil and plant-associated and newly described type strains.</title>
        <authorList>
            <person name="Whitman W."/>
        </authorList>
    </citation>
    <scope>NUCLEOTIDE SEQUENCE [LARGE SCALE GENOMIC DNA]</scope>
    <source>
        <strain evidence="1 2">CECT 8640</strain>
    </source>
</reference>
<keyword evidence="2" id="KW-1185">Reference proteome</keyword>
<evidence type="ECO:0000313" key="2">
    <source>
        <dbReference type="Proteomes" id="UP000547510"/>
    </source>
</evidence>
<dbReference type="InterPro" id="IPR046190">
    <property type="entry name" value="DUF6218"/>
</dbReference>
<evidence type="ECO:0000313" key="1">
    <source>
        <dbReference type="EMBL" id="MBB5954457.1"/>
    </source>
</evidence>
<dbReference type="EMBL" id="JACHJN010000002">
    <property type="protein sequence ID" value="MBB5954457.1"/>
    <property type="molecule type" value="Genomic_DNA"/>
</dbReference>
<comment type="caution">
    <text evidence="1">The sequence shown here is derived from an EMBL/GenBank/DDBJ whole genome shotgun (WGS) entry which is preliminary data.</text>
</comment>
<name>A0A841CE77_9PSEU</name>
<sequence>MIGHVVVCRADDGTLAVWHVDTEGLRTAAWVENAEDVFADGEAARRVLLRCRKRGLLVWEPTGAIATLRELEAVAGIPGTDWEARVCAIPDLLAEIERIRAGYQERVAEEQAVKKNVAPLDWQLELPVPPPATPAELQELARFAPLTAPSAAATEALMIGQLCAWVVQRWRETAVVLGRRDYLRAAFGQPTVLPPAWEARLADAFAADAAPKS</sequence>